<reference evidence="6 7" key="1">
    <citation type="submission" date="2019-08" db="EMBL/GenBank/DDBJ databases">
        <title>Calorimonas adulescens gen. nov., sp. nov., an anaerobic thermophilic bacterium from Sakhalin hot spring.</title>
        <authorList>
            <person name="Khomyakova M.A."/>
            <person name="Merkel A.Y."/>
            <person name="Novikov A."/>
            <person name="Bonch-Osmolovskaya E.A."/>
            <person name="Slobodkin A.I."/>
        </authorList>
    </citation>
    <scope>NUCLEOTIDE SEQUENCE [LARGE SCALE GENOMIC DNA]</scope>
    <source>
        <strain evidence="6 7">A05MB</strain>
    </source>
</reference>
<sequence length="210" mass="23176">MNYITDPKEIEKRSFEIIGKNIDETKFEKRELMIVKRVIHTTADFDFAHIIKISDGAIDAGLKALKEGYTIVTDTKMAEAGINKKALKSIGASVKCYIEMPQVEEFSKTYAITRSMAAMIMASKDKRNKIFAIGNAPTALFKLCELINSGEIKPYLIIGVPVGFVGAQEAKEEVKKLGVPYIITEERKGGSTVAAAIVNAILYMFDNRSG</sequence>
<gene>
    <name evidence="6" type="ORF">FWJ32_07410</name>
</gene>
<evidence type="ECO:0000313" key="7">
    <source>
        <dbReference type="Proteomes" id="UP000322976"/>
    </source>
</evidence>
<proteinExistence type="inferred from homology"/>
<comment type="similarity">
    <text evidence="2">Belongs to the CobH/CbiC family.</text>
</comment>
<organism evidence="6 7">
    <name type="scientific">Calorimonas adulescens</name>
    <dbReference type="NCBI Taxonomy" id="2606906"/>
    <lineage>
        <taxon>Bacteria</taxon>
        <taxon>Bacillati</taxon>
        <taxon>Bacillota</taxon>
        <taxon>Clostridia</taxon>
        <taxon>Thermoanaerobacterales</taxon>
        <taxon>Thermoanaerobacteraceae</taxon>
        <taxon>Calorimonas</taxon>
    </lineage>
</organism>
<feature type="domain" description="Cobalamin biosynthesis precorrin-8X methylmutase CobH/CbiC" evidence="5">
    <location>
        <begin position="9"/>
        <end position="204"/>
    </location>
</feature>
<name>A0A5D8QBB1_9THEO</name>
<evidence type="ECO:0000256" key="3">
    <source>
        <dbReference type="ARBA" id="ARBA00022573"/>
    </source>
</evidence>
<keyword evidence="4" id="KW-0413">Isomerase</keyword>
<dbReference type="GO" id="GO:0009236">
    <property type="term" value="P:cobalamin biosynthetic process"/>
    <property type="evidence" value="ECO:0007669"/>
    <property type="project" value="UniProtKB-UniPathway"/>
</dbReference>
<dbReference type="Proteomes" id="UP000322976">
    <property type="component" value="Unassembled WGS sequence"/>
</dbReference>
<keyword evidence="3" id="KW-0169">Cobalamin biosynthesis</keyword>
<dbReference type="EMBL" id="VTPS01000010">
    <property type="protein sequence ID" value="TZE81801.1"/>
    <property type="molecule type" value="Genomic_DNA"/>
</dbReference>
<dbReference type="InterPro" id="IPR036588">
    <property type="entry name" value="CobH/CbiC_sf"/>
</dbReference>
<evidence type="ECO:0000256" key="4">
    <source>
        <dbReference type="ARBA" id="ARBA00023235"/>
    </source>
</evidence>
<dbReference type="Gene3D" id="3.40.50.10230">
    <property type="entry name" value="Cobalamin biosynthesis CobH/CbiC, precorrin-8X methylmutase"/>
    <property type="match status" value="1"/>
</dbReference>
<dbReference type="Pfam" id="PF02570">
    <property type="entry name" value="CbiC"/>
    <property type="match status" value="1"/>
</dbReference>
<dbReference type="GO" id="GO:0016993">
    <property type="term" value="F:precorrin-8X methylmutase activity"/>
    <property type="evidence" value="ECO:0007669"/>
    <property type="project" value="InterPro"/>
</dbReference>
<dbReference type="PANTHER" id="PTHR43588">
    <property type="entry name" value="COBALT-PRECORRIN-8 METHYLMUTASE"/>
    <property type="match status" value="1"/>
</dbReference>
<protein>
    <submittedName>
        <fullName evidence="6">Precorrin-8X methylmutase</fullName>
    </submittedName>
</protein>
<dbReference type="InterPro" id="IPR003722">
    <property type="entry name" value="Cbl_synth_CobH/CbiC"/>
</dbReference>
<dbReference type="AlphaFoldDB" id="A0A5D8QBB1"/>
<dbReference type="RefSeq" id="WP_149545329.1">
    <property type="nucleotide sequence ID" value="NZ_VTPS01000010.1"/>
</dbReference>
<accession>A0A5D8QBB1</accession>
<comment type="caution">
    <text evidence="6">The sequence shown here is derived from an EMBL/GenBank/DDBJ whole genome shotgun (WGS) entry which is preliminary data.</text>
</comment>
<evidence type="ECO:0000256" key="2">
    <source>
        <dbReference type="ARBA" id="ARBA00009774"/>
    </source>
</evidence>
<evidence type="ECO:0000259" key="5">
    <source>
        <dbReference type="Pfam" id="PF02570"/>
    </source>
</evidence>
<evidence type="ECO:0000313" key="6">
    <source>
        <dbReference type="EMBL" id="TZE81801.1"/>
    </source>
</evidence>
<comment type="pathway">
    <text evidence="1">Cofactor biosynthesis; adenosylcobalamin biosynthesis.</text>
</comment>
<evidence type="ECO:0000256" key="1">
    <source>
        <dbReference type="ARBA" id="ARBA00004953"/>
    </source>
</evidence>
<dbReference type="UniPathway" id="UPA00148"/>
<dbReference type="SUPFAM" id="SSF63965">
    <property type="entry name" value="Precorrin-8X methylmutase CbiC/CobH"/>
    <property type="match status" value="1"/>
</dbReference>
<dbReference type="PANTHER" id="PTHR43588:SF1">
    <property type="entry name" value="COBALT-PRECORRIN-8 METHYLMUTASE"/>
    <property type="match status" value="1"/>
</dbReference>
<keyword evidence="7" id="KW-1185">Reference proteome</keyword>